<evidence type="ECO:0000256" key="1">
    <source>
        <dbReference type="SAM" id="MobiDB-lite"/>
    </source>
</evidence>
<sequence length="325" mass="34392">MDLRLRAASQIVTLVALDEAPDDYTAVFRVHGVAIGQTSLTATVTDKAGQRINSAPQQIEITSEGGPQPQSNILFSISNESVALVSGTGLVRGLSVGHGAVSGVVQAVDAESGRLVVVSQDLVEVEVLLLQAVRIRAPITRMRTETQLRSPAFPAAAQRLPAIVPNGAISSYARRLRLSPRVGAVSREELGAAPVAPRRRGSTQQRAAARAVPRSVRGVGLRPLDPGGHGPGFSPQMPVYVTGITNNQNPFSFGNAVPGLTFHWSVTKRDILDVRGRHHEGLSDLLAEGSKNDSLVGTSQKFQNVSGSWSGSPVCSIRPPFRDDA</sequence>
<name>A0ABX0SCC2_PONBL</name>
<reference evidence="4" key="1">
    <citation type="submission" date="2018-05" db="EMBL/GenBank/DDBJ databases">
        <authorList>
            <person name="Pedro S.L.S."/>
            <person name="Freitas R.C."/>
            <person name="Barreto A.S."/>
            <person name="Lima A.O.S."/>
        </authorList>
    </citation>
    <scope>NUCLEOTIDE SEQUENCE</scope>
    <source>
        <strain evidence="4">BP203</strain>
        <tissue evidence="4">Muscle</tissue>
    </source>
</reference>
<dbReference type="InterPro" id="IPR003343">
    <property type="entry name" value="Big_2"/>
</dbReference>
<gene>
    <name evidence="4" type="ORF">BU61_9217</name>
</gene>
<dbReference type="Pfam" id="PF26181">
    <property type="entry name" value="Ig_NUP210_13th"/>
    <property type="match status" value="1"/>
</dbReference>
<feature type="domain" description="BIG2" evidence="2">
    <location>
        <begin position="59"/>
        <end position="110"/>
    </location>
</feature>
<protein>
    <submittedName>
        <fullName evidence="4">Nuclear pore membrane glycoprotein</fullName>
    </submittedName>
</protein>
<dbReference type="Proteomes" id="UP001165941">
    <property type="component" value="Unassembled WGS sequence"/>
</dbReference>
<dbReference type="PANTHER" id="PTHR23019:SF2">
    <property type="entry name" value="NUCLEAR PORE MEMBRANE GLYCOPROTEIN 210"/>
    <property type="match status" value="1"/>
</dbReference>
<dbReference type="InterPro" id="IPR058779">
    <property type="entry name" value="Ig_NUP210_13th"/>
</dbReference>
<evidence type="ECO:0000313" key="5">
    <source>
        <dbReference type="Proteomes" id="UP001165941"/>
    </source>
</evidence>
<organism evidence="4 5">
    <name type="scientific">Pontoporia blainvillei</name>
    <name type="common">Franciscana</name>
    <name type="synonym">Delphinus blainvillei</name>
    <dbReference type="NCBI Taxonomy" id="48723"/>
    <lineage>
        <taxon>Eukaryota</taxon>
        <taxon>Metazoa</taxon>
        <taxon>Chordata</taxon>
        <taxon>Craniata</taxon>
        <taxon>Vertebrata</taxon>
        <taxon>Euteleostomi</taxon>
        <taxon>Mammalia</taxon>
        <taxon>Eutheria</taxon>
        <taxon>Laurasiatheria</taxon>
        <taxon>Artiodactyla</taxon>
        <taxon>Whippomorpha</taxon>
        <taxon>Cetacea</taxon>
        <taxon>Odontoceti</taxon>
        <taxon>Pontoporiidae</taxon>
        <taxon>Pontoporia</taxon>
    </lineage>
</organism>
<feature type="region of interest" description="Disordered" evidence="1">
    <location>
        <begin position="193"/>
        <end position="212"/>
    </location>
</feature>
<evidence type="ECO:0000259" key="2">
    <source>
        <dbReference type="Pfam" id="PF02368"/>
    </source>
</evidence>
<evidence type="ECO:0000313" key="4">
    <source>
        <dbReference type="EMBL" id="NIG61016.1"/>
    </source>
</evidence>
<dbReference type="PANTHER" id="PTHR23019">
    <property type="entry name" value="NUCLEAR PORE MEMBRANE GLYCOPROTEIN GP210-RELATED"/>
    <property type="match status" value="1"/>
</dbReference>
<comment type="caution">
    <text evidence="4">The sequence shown here is derived from an EMBL/GenBank/DDBJ whole genome shotgun (WGS) entry which is preliminary data.</text>
</comment>
<evidence type="ECO:0000259" key="3">
    <source>
        <dbReference type="Pfam" id="PF26181"/>
    </source>
</evidence>
<accession>A0ABX0SCC2</accession>
<proteinExistence type="predicted"/>
<dbReference type="InterPro" id="IPR045197">
    <property type="entry name" value="NUP210-like"/>
</dbReference>
<dbReference type="EMBL" id="PGGH01242963">
    <property type="protein sequence ID" value="NIG61016.1"/>
    <property type="molecule type" value="Genomic_DNA"/>
</dbReference>
<dbReference type="Pfam" id="PF02368">
    <property type="entry name" value="Big_2"/>
    <property type="match status" value="1"/>
</dbReference>
<keyword evidence="5" id="KW-1185">Reference proteome</keyword>
<feature type="domain" description="NUP210 Ig-like" evidence="3">
    <location>
        <begin position="236"/>
        <end position="283"/>
    </location>
</feature>